<dbReference type="Proteomes" id="UP000093366">
    <property type="component" value="Unassembled WGS sequence"/>
</dbReference>
<sequence>MATPNTALWNNVTGVDGTSRTINFLGEDLGTEWHATKNPKGPRNIKSVLRRNGQIDVQTTKGLGDSVYWLPWRYGYMTSATWQMIKNSGCNLFLTSRFTGCRLTVDSDRIAHTAHWVYPKGDASKPERNSSAARDRIEAAQMSSNPLVMNVRRRASFTTTNVGGGNISYDQGAAIGAGYKDKNGKWHVRFRTYVRNGLGANTNWVTLWEEQKH</sequence>
<accession>A0A1C0TQV1</accession>
<organism evidence="1 2">
    <name type="scientific">Pseudoalteromonas luteoviolacea</name>
    <dbReference type="NCBI Taxonomy" id="43657"/>
    <lineage>
        <taxon>Bacteria</taxon>
        <taxon>Pseudomonadati</taxon>
        <taxon>Pseudomonadota</taxon>
        <taxon>Gammaproteobacteria</taxon>
        <taxon>Alteromonadales</taxon>
        <taxon>Pseudoalteromonadaceae</taxon>
        <taxon>Pseudoalteromonas</taxon>
    </lineage>
</organism>
<protein>
    <submittedName>
        <fullName evidence="1">Uncharacterized protein</fullName>
    </submittedName>
</protein>
<dbReference type="EMBL" id="MAUJ01000003">
    <property type="protein sequence ID" value="OCQ21215.1"/>
    <property type="molecule type" value="Genomic_DNA"/>
</dbReference>
<dbReference type="AlphaFoldDB" id="A0A1C0TQV1"/>
<reference evidence="2" key="1">
    <citation type="submission" date="2016-07" db="EMBL/GenBank/DDBJ databases">
        <authorList>
            <person name="Florea S."/>
            <person name="Webb J.S."/>
            <person name="Jaromczyk J."/>
            <person name="Schardl C.L."/>
        </authorList>
    </citation>
    <scope>NUCLEOTIDE SEQUENCE [LARGE SCALE GENOMIC DNA]</scope>
    <source>
        <strain evidence="2">IPB1</strain>
    </source>
</reference>
<proteinExistence type="predicted"/>
<name>A0A1C0TQV1_9GAMM</name>
<evidence type="ECO:0000313" key="2">
    <source>
        <dbReference type="Proteomes" id="UP000093366"/>
    </source>
</evidence>
<evidence type="ECO:0000313" key="1">
    <source>
        <dbReference type="EMBL" id="OCQ21215.1"/>
    </source>
</evidence>
<gene>
    <name evidence="1" type="ORF">A7985_11335</name>
</gene>
<comment type="caution">
    <text evidence="1">The sequence shown here is derived from an EMBL/GenBank/DDBJ whole genome shotgun (WGS) entry which is preliminary data.</text>
</comment>